<evidence type="ECO:0000256" key="8">
    <source>
        <dbReference type="ARBA" id="ARBA00032055"/>
    </source>
</evidence>
<keyword evidence="4" id="KW-0809">Transit peptide</keyword>
<evidence type="ECO:0000256" key="5">
    <source>
        <dbReference type="ARBA" id="ARBA00022980"/>
    </source>
</evidence>
<keyword evidence="12" id="KW-1185">Reference proteome</keyword>
<dbReference type="Pfam" id="PF01084">
    <property type="entry name" value="Ribosomal_S18"/>
    <property type="match status" value="1"/>
</dbReference>
<evidence type="ECO:0000256" key="4">
    <source>
        <dbReference type="ARBA" id="ARBA00022946"/>
    </source>
</evidence>
<dbReference type="VEuPathDB" id="VectorBase:LDEU007048"/>
<dbReference type="GO" id="GO:0005739">
    <property type="term" value="C:mitochondrion"/>
    <property type="evidence" value="ECO:0007669"/>
    <property type="project" value="UniProtKB-SubCell"/>
</dbReference>
<accession>A0A443SBU5</accession>
<dbReference type="GO" id="GO:0032543">
    <property type="term" value="P:mitochondrial translation"/>
    <property type="evidence" value="ECO:0007669"/>
    <property type="project" value="InterPro"/>
</dbReference>
<dbReference type="PANTHER" id="PTHR13329">
    <property type="entry name" value="MITOCHONDRIAL RIBOSOMAL PROTEIN S18B"/>
    <property type="match status" value="1"/>
</dbReference>
<dbReference type="SUPFAM" id="SSF46911">
    <property type="entry name" value="Ribosomal protein S18"/>
    <property type="match status" value="1"/>
</dbReference>
<organism evidence="11 12">
    <name type="scientific">Leptotrombidium deliense</name>
    <dbReference type="NCBI Taxonomy" id="299467"/>
    <lineage>
        <taxon>Eukaryota</taxon>
        <taxon>Metazoa</taxon>
        <taxon>Ecdysozoa</taxon>
        <taxon>Arthropoda</taxon>
        <taxon>Chelicerata</taxon>
        <taxon>Arachnida</taxon>
        <taxon>Acari</taxon>
        <taxon>Acariformes</taxon>
        <taxon>Trombidiformes</taxon>
        <taxon>Prostigmata</taxon>
        <taxon>Anystina</taxon>
        <taxon>Parasitengona</taxon>
        <taxon>Trombiculoidea</taxon>
        <taxon>Trombiculidae</taxon>
        <taxon>Leptotrombidium</taxon>
    </lineage>
</organism>
<dbReference type="InterPro" id="IPR036870">
    <property type="entry name" value="Ribosomal_bS18_sf"/>
</dbReference>
<reference evidence="11 12" key="1">
    <citation type="journal article" date="2018" name="Gigascience">
        <title>Genomes of trombidid mites reveal novel predicted allergens and laterally-transferred genes associated with secondary metabolism.</title>
        <authorList>
            <person name="Dong X."/>
            <person name="Chaisiri K."/>
            <person name="Xia D."/>
            <person name="Armstrong S.D."/>
            <person name="Fang Y."/>
            <person name="Donnelly M.J."/>
            <person name="Kadowaki T."/>
            <person name="McGarry J.W."/>
            <person name="Darby A.C."/>
            <person name="Makepeace B.L."/>
        </authorList>
    </citation>
    <scope>NUCLEOTIDE SEQUENCE [LARGE SCALE GENOMIC DNA]</scope>
    <source>
        <strain evidence="11">UoL-UT</strain>
    </source>
</reference>
<dbReference type="Proteomes" id="UP000288716">
    <property type="component" value="Unassembled WGS sequence"/>
</dbReference>
<dbReference type="PANTHER" id="PTHR13329:SF2">
    <property type="entry name" value="SMALL RIBOSOMAL SUBUNIT PROTEIN MS40"/>
    <property type="match status" value="1"/>
</dbReference>
<gene>
    <name evidence="11" type="ORF">B4U80_05241</name>
</gene>
<evidence type="ECO:0000256" key="10">
    <source>
        <dbReference type="ARBA" id="ARBA00035515"/>
    </source>
</evidence>
<dbReference type="GO" id="GO:1990904">
    <property type="term" value="C:ribonucleoprotein complex"/>
    <property type="evidence" value="ECO:0007669"/>
    <property type="project" value="UniProtKB-KW"/>
</dbReference>
<dbReference type="EMBL" id="NCKV01004178">
    <property type="protein sequence ID" value="RWS24992.1"/>
    <property type="molecule type" value="Genomic_DNA"/>
</dbReference>
<evidence type="ECO:0000256" key="9">
    <source>
        <dbReference type="ARBA" id="ARBA00035130"/>
    </source>
</evidence>
<evidence type="ECO:0000313" key="11">
    <source>
        <dbReference type="EMBL" id="RWS24992.1"/>
    </source>
</evidence>
<comment type="similarity">
    <text evidence="2">Belongs to the bacterial ribosomal protein bS18 family. Mitochondrion-specific ribosomal protein mS40 subfamily.</text>
</comment>
<dbReference type="OrthoDB" id="21463at2759"/>
<keyword evidence="3" id="KW-0597">Phosphoprotein</keyword>
<dbReference type="InterPro" id="IPR001648">
    <property type="entry name" value="Ribosomal_bS18"/>
</dbReference>
<sequence length="174" mass="21000">MDSKTYKQNYGEWKVWELYRRQHGRQEYRVWRTTRVSCIGDDGYIKYASPCPICRDRFLVLHYRNVKLISQFISPFTGEILEPIKTNLCQHKHDELLVAFYLAKDYGTLPFHISTVQYDYSLYYPEEDIKGLDLPKIEEKQPIALHEDEDEVMKRIRSIEEYGYWHKHSYISHP</sequence>
<name>A0A443SBU5_9ACAR</name>
<keyword evidence="5 11" id="KW-0689">Ribosomal protein</keyword>
<dbReference type="Gene3D" id="4.10.640.10">
    <property type="entry name" value="Ribosomal protein S18"/>
    <property type="match status" value="1"/>
</dbReference>
<evidence type="ECO:0000256" key="1">
    <source>
        <dbReference type="ARBA" id="ARBA00004173"/>
    </source>
</evidence>
<keyword evidence="7" id="KW-0687">Ribonucleoprotein</keyword>
<dbReference type="InterPro" id="IPR040054">
    <property type="entry name" value="MRPS18B"/>
</dbReference>
<keyword evidence="6" id="KW-0496">Mitochondrion</keyword>
<proteinExistence type="inferred from homology"/>
<dbReference type="GO" id="GO:0003735">
    <property type="term" value="F:structural constituent of ribosome"/>
    <property type="evidence" value="ECO:0007669"/>
    <property type="project" value="InterPro"/>
</dbReference>
<evidence type="ECO:0000313" key="12">
    <source>
        <dbReference type="Proteomes" id="UP000288716"/>
    </source>
</evidence>
<dbReference type="STRING" id="299467.A0A443SBU5"/>
<comment type="caution">
    <text evidence="11">The sequence shown here is derived from an EMBL/GenBank/DDBJ whole genome shotgun (WGS) entry which is preliminary data.</text>
</comment>
<dbReference type="GO" id="GO:0005840">
    <property type="term" value="C:ribosome"/>
    <property type="evidence" value="ECO:0007669"/>
    <property type="project" value="UniProtKB-KW"/>
</dbReference>
<evidence type="ECO:0000256" key="3">
    <source>
        <dbReference type="ARBA" id="ARBA00022553"/>
    </source>
</evidence>
<evidence type="ECO:0000256" key="2">
    <source>
        <dbReference type="ARBA" id="ARBA00006136"/>
    </source>
</evidence>
<comment type="subcellular location">
    <subcellularLocation>
        <location evidence="1">Mitochondrion</location>
    </subcellularLocation>
</comment>
<evidence type="ECO:0000256" key="7">
    <source>
        <dbReference type="ARBA" id="ARBA00023274"/>
    </source>
</evidence>
<protein>
    <recommendedName>
        <fullName evidence="9">Small ribosomal subunit protein mS40</fullName>
    </recommendedName>
    <alternativeName>
        <fullName evidence="8">28S ribosomal protein S18-2, mitochondrial</fullName>
    </alternativeName>
    <alternativeName>
        <fullName evidence="10">28S ribosomal protein S18b, mitochondrial</fullName>
    </alternativeName>
</protein>
<evidence type="ECO:0000256" key="6">
    <source>
        <dbReference type="ARBA" id="ARBA00023128"/>
    </source>
</evidence>
<dbReference type="AlphaFoldDB" id="A0A443SBU5"/>